<evidence type="ECO:0000256" key="2">
    <source>
        <dbReference type="ARBA" id="ARBA00022705"/>
    </source>
</evidence>
<dbReference type="SMART" id="SM00487">
    <property type="entry name" value="DEXDc"/>
    <property type="match status" value="1"/>
</dbReference>
<evidence type="ECO:0000256" key="9">
    <source>
        <dbReference type="ARBA" id="ARBA00023125"/>
    </source>
</evidence>
<comment type="caution">
    <text evidence="15">The sequence shown here is derived from an EMBL/GenBank/DDBJ whole genome shotgun (WGS) entry which is preliminary data.</text>
</comment>
<evidence type="ECO:0000313" key="15">
    <source>
        <dbReference type="EMBL" id="RCX32970.1"/>
    </source>
</evidence>
<keyword evidence="5 12" id="KW-0378">Hydrolase</keyword>
<feature type="binding site" evidence="12">
    <location>
        <position position="468"/>
    </location>
    <ligand>
        <name>Zn(2+)</name>
        <dbReference type="ChEBI" id="CHEBI:29105"/>
        <label>2</label>
    </ligand>
</feature>
<comment type="catalytic activity">
    <reaction evidence="11 12">
        <text>ATP + H2O = ADP + phosphate + H(+)</text>
        <dbReference type="Rhea" id="RHEA:13065"/>
        <dbReference type="ChEBI" id="CHEBI:15377"/>
        <dbReference type="ChEBI" id="CHEBI:15378"/>
        <dbReference type="ChEBI" id="CHEBI:30616"/>
        <dbReference type="ChEBI" id="CHEBI:43474"/>
        <dbReference type="ChEBI" id="CHEBI:456216"/>
        <dbReference type="EC" id="5.6.2.4"/>
    </reaction>
</comment>
<evidence type="ECO:0000256" key="12">
    <source>
        <dbReference type="HAMAP-Rule" id="MF_00983"/>
    </source>
</evidence>
<evidence type="ECO:0000313" key="16">
    <source>
        <dbReference type="Proteomes" id="UP000252707"/>
    </source>
</evidence>
<dbReference type="InterPro" id="IPR027417">
    <property type="entry name" value="P-loop_NTPase"/>
</dbReference>
<feature type="binding site" evidence="12">
    <location>
        <position position="484"/>
    </location>
    <ligand>
        <name>Zn(2+)</name>
        <dbReference type="ChEBI" id="CHEBI:29105"/>
        <label>1</label>
    </ligand>
</feature>
<name>A0A369CFY7_9GAMM</name>
<dbReference type="InterPro" id="IPR040498">
    <property type="entry name" value="PriA_CRR"/>
</dbReference>
<dbReference type="Proteomes" id="UP000252707">
    <property type="component" value="Unassembled WGS sequence"/>
</dbReference>
<keyword evidence="6 12" id="KW-0347">Helicase</keyword>
<dbReference type="InterPro" id="IPR014001">
    <property type="entry name" value="Helicase_ATP-bd"/>
</dbReference>
<dbReference type="RefSeq" id="WP_245937136.1">
    <property type="nucleotide sequence ID" value="NZ_QPJY01000001.1"/>
</dbReference>
<evidence type="ECO:0000256" key="3">
    <source>
        <dbReference type="ARBA" id="ARBA00022723"/>
    </source>
</evidence>
<dbReference type="InterPro" id="IPR042115">
    <property type="entry name" value="PriA_3primeBD_sf"/>
</dbReference>
<dbReference type="GO" id="GO:0008270">
    <property type="term" value="F:zinc ion binding"/>
    <property type="evidence" value="ECO:0007669"/>
    <property type="project" value="UniProtKB-UniRule"/>
</dbReference>
<dbReference type="GO" id="GO:0016887">
    <property type="term" value="F:ATP hydrolysis activity"/>
    <property type="evidence" value="ECO:0007669"/>
    <property type="project" value="RHEA"/>
</dbReference>
<dbReference type="Pfam" id="PF18319">
    <property type="entry name" value="Zn_ribbon_PriA"/>
    <property type="match status" value="1"/>
</dbReference>
<dbReference type="GO" id="GO:0003677">
    <property type="term" value="F:DNA binding"/>
    <property type="evidence" value="ECO:0007669"/>
    <property type="project" value="UniProtKB-UniRule"/>
</dbReference>
<dbReference type="SMART" id="SM00490">
    <property type="entry name" value="HELICc"/>
    <property type="match status" value="1"/>
</dbReference>
<dbReference type="Pfam" id="PF18074">
    <property type="entry name" value="PriA_C"/>
    <property type="match status" value="1"/>
</dbReference>
<feature type="binding site" evidence="12">
    <location>
        <position position="450"/>
    </location>
    <ligand>
        <name>Zn(2+)</name>
        <dbReference type="ChEBI" id="CHEBI:29105"/>
        <label>2</label>
    </ligand>
</feature>
<dbReference type="PROSITE" id="PS51192">
    <property type="entry name" value="HELICASE_ATP_BIND_1"/>
    <property type="match status" value="1"/>
</dbReference>
<dbReference type="Pfam" id="PF00270">
    <property type="entry name" value="DEAD"/>
    <property type="match status" value="1"/>
</dbReference>
<keyword evidence="9 12" id="KW-0238">DNA-binding</keyword>
<evidence type="ECO:0000256" key="7">
    <source>
        <dbReference type="ARBA" id="ARBA00022833"/>
    </source>
</evidence>
<dbReference type="SUPFAM" id="SSF52540">
    <property type="entry name" value="P-loop containing nucleoside triphosphate hydrolases"/>
    <property type="match status" value="2"/>
</dbReference>
<evidence type="ECO:0000259" key="14">
    <source>
        <dbReference type="PROSITE" id="PS51194"/>
    </source>
</evidence>
<evidence type="ECO:0000256" key="10">
    <source>
        <dbReference type="ARBA" id="ARBA00023235"/>
    </source>
</evidence>
<feature type="domain" description="Helicase C-terminal" evidence="14">
    <location>
        <begin position="422"/>
        <end position="633"/>
    </location>
</feature>
<keyword evidence="16" id="KW-1185">Reference proteome</keyword>
<keyword evidence="1 12" id="KW-0639">Primosome</keyword>
<dbReference type="PANTHER" id="PTHR30580:SF0">
    <property type="entry name" value="PRIMOSOMAL PROTEIN N"/>
    <property type="match status" value="1"/>
</dbReference>
<feature type="binding site" evidence="12">
    <location>
        <position position="444"/>
    </location>
    <ligand>
        <name>Zn(2+)</name>
        <dbReference type="ChEBI" id="CHEBI:29105"/>
        <label>1</label>
    </ligand>
</feature>
<keyword evidence="8 12" id="KW-0067">ATP-binding</keyword>
<sequence length="737" mass="78517">MSVAGPILQVAVPSPLRRLFDYLPPTGADPGLLLPGIRVQVPFGRTRPVGVLVAVAAASEVPPGRLRRALALLDRTPVVPPVLLELAAWAAGYYHHPPGEVLQTLLPVLLRQGAEARVGGVPCWRLTAAGRAVAPEGLTRAPRQAELLRRLGEAAGGELTPDDLPEATDWRAVLRTLVDKGWVERGERPCLEAAAVGRDTPPALNPAQSAAVAAVGEAAGRFQPLLLDGVTGSGKTEVYLQAIATALAAGRQALVLVPEIGLTPQTVARFRRRFAVPLAVLHSGLGERERLCAWLAAGRGEAPIVIGTRSAVFTPLARPGLIIVDEEHDASFKQQEGFRYSARDLALVRGRLERVPVVLGSATPSLESLRNAGEGRYRRLVLPERAGAALHPRFRLLDIRAAALDEGLSPPLLAAMGGHLDAGGQVLLFLNRRGFAPTLICHGCGWVAECRRCDARLTLHARAGRLRCHHCGAEQPVPRQCPACGGLDLRPLGQGTERVEEGLGRHFPGVGVVRVDRDSTRRKGAMERLIDGVQAGASRILVGTQMLAKGHHFPGVTLVGILDVDGGLFSADFRAGERMAQLIIQVAGRAGRADRPGEVVIQTRQPDHPLLIDLIEGGYDRFARAALAERAAAGLPPYTSLALVRAEAPGGMARPLAFLESVAERARALALAGVQVLGPVSAPMERRAGRYRAQLLLIAPRRADLHALLGPLALELEGMQSGRAVRWSLDVDPLETF</sequence>
<dbReference type="PROSITE" id="PS51194">
    <property type="entry name" value="HELICASE_CTER"/>
    <property type="match status" value="1"/>
</dbReference>
<evidence type="ECO:0000256" key="11">
    <source>
        <dbReference type="ARBA" id="ARBA00048988"/>
    </source>
</evidence>
<dbReference type="GO" id="GO:0005524">
    <property type="term" value="F:ATP binding"/>
    <property type="evidence" value="ECO:0007669"/>
    <property type="project" value="UniProtKB-UniRule"/>
</dbReference>
<feature type="binding site" evidence="12">
    <location>
        <position position="453"/>
    </location>
    <ligand>
        <name>Zn(2+)</name>
        <dbReference type="ChEBI" id="CHEBI:29105"/>
        <label>2</label>
    </ligand>
</feature>
<protein>
    <recommendedName>
        <fullName evidence="12">Replication restart protein PriA</fullName>
    </recommendedName>
    <alternativeName>
        <fullName evidence="12">ATP-dependent DNA helicase PriA</fullName>
        <ecNumber evidence="12">5.6.2.4</ecNumber>
    </alternativeName>
    <alternativeName>
        <fullName evidence="12">DNA 3'-5' helicase PriA</fullName>
    </alternativeName>
</protein>
<dbReference type="HAMAP" id="MF_00983">
    <property type="entry name" value="PriA"/>
    <property type="match status" value="1"/>
</dbReference>
<dbReference type="EMBL" id="QPJY01000001">
    <property type="protein sequence ID" value="RCX32970.1"/>
    <property type="molecule type" value="Genomic_DNA"/>
</dbReference>
<dbReference type="PANTHER" id="PTHR30580">
    <property type="entry name" value="PRIMOSOMAL PROTEIN N"/>
    <property type="match status" value="1"/>
</dbReference>
<dbReference type="Gene3D" id="3.40.1440.60">
    <property type="entry name" value="PriA, 3(prime) DNA-binding domain"/>
    <property type="match status" value="1"/>
</dbReference>
<proteinExistence type="inferred from homology"/>
<dbReference type="GO" id="GO:0006270">
    <property type="term" value="P:DNA replication initiation"/>
    <property type="evidence" value="ECO:0007669"/>
    <property type="project" value="TreeGrafter"/>
</dbReference>
<evidence type="ECO:0000256" key="5">
    <source>
        <dbReference type="ARBA" id="ARBA00022801"/>
    </source>
</evidence>
<dbReference type="InterPro" id="IPR005259">
    <property type="entry name" value="PriA"/>
</dbReference>
<dbReference type="GO" id="GO:0043138">
    <property type="term" value="F:3'-5' DNA helicase activity"/>
    <property type="evidence" value="ECO:0007669"/>
    <property type="project" value="UniProtKB-EC"/>
</dbReference>
<dbReference type="InterPro" id="IPR041236">
    <property type="entry name" value="PriA_C"/>
</dbReference>
<comment type="cofactor">
    <cofactor evidence="12">
        <name>Zn(2+)</name>
        <dbReference type="ChEBI" id="CHEBI:29105"/>
    </cofactor>
    <text evidence="12">Binds 2 zinc ions per subunit.</text>
</comment>
<dbReference type="GO" id="GO:0006269">
    <property type="term" value="P:DNA replication, synthesis of primer"/>
    <property type="evidence" value="ECO:0007669"/>
    <property type="project" value="UniProtKB-KW"/>
</dbReference>
<dbReference type="InterPro" id="IPR041222">
    <property type="entry name" value="PriA_3primeBD"/>
</dbReference>
<comment type="catalytic activity">
    <reaction evidence="12">
        <text>Couples ATP hydrolysis with the unwinding of duplex DNA by translocating in the 3'-5' direction.</text>
        <dbReference type="EC" id="5.6.2.4"/>
    </reaction>
</comment>
<dbReference type="FunFam" id="3.40.1440.60:FF:000001">
    <property type="entry name" value="Primosomal protein N"/>
    <property type="match status" value="1"/>
</dbReference>
<dbReference type="NCBIfam" id="TIGR00595">
    <property type="entry name" value="priA"/>
    <property type="match status" value="1"/>
</dbReference>
<evidence type="ECO:0000256" key="8">
    <source>
        <dbReference type="ARBA" id="ARBA00022840"/>
    </source>
</evidence>
<keyword evidence="4 12" id="KW-0547">Nucleotide-binding</keyword>
<reference evidence="15 16" key="1">
    <citation type="submission" date="2018-07" db="EMBL/GenBank/DDBJ databases">
        <title>Genomic Encyclopedia of Type Strains, Phase IV (KMG-IV): sequencing the most valuable type-strain genomes for metagenomic binning, comparative biology and taxonomic classification.</title>
        <authorList>
            <person name="Goeker M."/>
        </authorList>
    </citation>
    <scope>NUCLEOTIDE SEQUENCE [LARGE SCALE GENOMIC DNA]</scope>
    <source>
        <strain evidence="15 16">DSM 26407</strain>
    </source>
</reference>
<evidence type="ECO:0000256" key="1">
    <source>
        <dbReference type="ARBA" id="ARBA00022515"/>
    </source>
</evidence>
<comment type="similarity">
    <text evidence="12">Belongs to the helicase family. PriA subfamily.</text>
</comment>
<feature type="binding site" evidence="12">
    <location>
        <position position="441"/>
    </location>
    <ligand>
        <name>Zn(2+)</name>
        <dbReference type="ChEBI" id="CHEBI:29105"/>
        <label>1</label>
    </ligand>
</feature>
<dbReference type="NCBIfam" id="NF004067">
    <property type="entry name" value="PRK05580.1-4"/>
    <property type="match status" value="1"/>
</dbReference>
<evidence type="ECO:0000259" key="13">
    <source>
        <dbReference type="PROSITE" id="PS51192"/>
    </source>
</evidence>
<accession>A0A369CFY7</accession>
<dbReference type="AlphaFoldDB" id="A0A369CFY7"/>
<dbReference type="GO" id="GO:0006302">
    <property type="term" value="P:double-strand break repair"/>
    <property type="evidence" value="ECO:0007669"/>
    <property type="project" value="InterPro"/>
</dbReference>
<dbReference type="CDD" id="cd17929">
    <property type="entry name" value="DEXHc_priA"/>
    <property type="match status" value="1"/>
</dbReference>
<keyword evidence="7 12" id="KW-0862">Zinc</keyword>
<organism evidence="15 16">
    <name type="scientific">Thioalbus denitrificans</name>
    <dbReference type="NCBI Taxonomy" id="547122"/>
    <lineage>
        <taxon>Bacteria</taxon>
        <taxon>Pseudomonadati</taxon>
        <taxon>Pseudomonadota</taxon>
        <taxon>Gammaproteobacteria</taxon>
        <taxon>Chromatiales</taxon>
        <taxon>Ectothiorhodospiraceae</taxon>
        <taxon>Thioalbus</taxon>
    </lineage>
</organism>
<comment type="subunit">
    <text evidence="12">Component of the replication restart primosome.</text>
</comment>
<keyword evidence="2 12" id="KW-0235">DNA replication</keyword>
<dbReference type="GO" id="GO:0006310">
    <property type="term" value="P:DNA recombination"/>
    <property type="evidence" value="ECO:0007669"/>
    <property type="project" value="InterPro"/>
</dbReference>
<keyword evidence="3 12" id="KW-0479">Metal-binding</keyword>
<dbReference type="GO" id="GO:1990077">
    <property type="term" value="C:primosome complex"/>
    <property type="evidence" value="ECO:0007669"/>
    <property type="project" value="UniProtKB-UniRule"/>
</dbReference>
<dbReference type="CDD" id="cd18804">
    <property type="entry name" value="SF2_C_priA"/>
    <property type="match status" value="1"/>
</dbReference>
<dbReference type="EC" id="5.6.2.4" evidence="12"/>
<dbReference type="InterPro" id="IPR011545">
    <property type="entry name" value="DEAD/DEAH_box_helicase_dom"/>
</dbReference>
<feature type="binding site" evidence="12">
    <location>
        <position position="481"/>
    </location>
    <ligand>
        <name>Zn(2+)</name>
        <dbReference type="ChEBI" id="CHEBI:29105"/>
        <label>1</label>
    </ligand>
</feature>
<comment type="function">
    <text evidence="12">Initiates the restart of stalled replication forks, which reloads the replicative helicase on sites other than the origin of replication. Recognizes and binds to abandoned replication forks and remodels them to uncover a helicase loading site. Promotes assembly of the primosome at these replication forks.</text>
</comment>
<feature type="domain" description="Helicase ATP-binding" evidence="13">
    <location>
        <begin position="216"/>
        <end position="382"/>
    </location>
</feature>
<dbReference type="Gene3D" id="3.40.50.300">
    <property type="entry name" value="P-loop containing nucleotide triphosphate hydrolases"/>
    <property type="match status" value="2"/>
</dbReference>
<dbReference type="InterPro" id="IPR001650">
    <property type="entry name" value="Helicase_C-like"/>
</dbReference>
<gene>
    <name evidence="12" type="primary">priA</name>
    <name evidence="15" type="ORF">DFQ59_101268</name>
</gene>
<dbReference type="Pfam" id="PF17764">
    <property type="entry name" value="PriA_3primeBD"/>
    <property type="match status" value="1"/>
</dbReference>
<evidence type="ECO:0000256" key="4">
    <source>
        <dbReference type="ARBA" id="ARBA00022741"/>
    </source>
</evidence>
<dbReference type="Pfam" id="PF00271">
    <property type="entry name" value="Helicase_C"/>
    <property type="match status" value="1"/>
</dbReference>
<keyword evidence="10 12" id="KW-0413">Isomerase</keyword>
<dbReference type="FunFam" id="3.40.50.300:FF:000489">
    <property type="entry name" value="Primosome assembly protein PriA"/>
    <property type="match status" value="1"/>
</dbReference>
<dbReference type="NCBIfam" id="NF004065">
    <property type="entry name" value="PRK05580.1-1"/>
    <property type="match status" value="1"/>
</dbReference>
<evidence type="ECO:0000256" key="6">
    <source>
        <dbReference type="ARBA" id="ARBA00022806"/>
    </source>
</evidence>
<feature type="binding site" evidence="12">
    <location>
        <position position="471"/>
    </location>
    <ligand>
        <name>Zn(2+)</name>
        <dbReference type="ChEBI" id="CHEBI:29105"/>
        <label>2</label>
    </ligand>
</feature>